<dbReference type="Proteomes" id="UP000000740">
    <property type="component" value="Chromosome 2"/>
</dbReference>
<gene>
    <name evidence="2" type="ordered locus">Hlac_3158</name>
</gene>
<feature type="transmembrane region" description="Helical" evidence="1">
    <location>
        <begin position="152"/>
        <end position="176"/>
    </location>
</feature>
<feature type="transmembrane region" description="Helical" evidence="1">
    <location>
        <begin position="188"/>
        <end position="205"/>
    </location>
</feature>
<reference evidence="2 3" key="1">
    <citation type="journal article" date="2016" name="Stand. Genomic Sci.">
        <title>Complete genome sequence of the Antarctic Halorubrum lacusprofundi type strain ACAM 34.</title>
        <authorList>
            <person name="Anderson I.J."/>
            <person name="DasSarma P."/>
            <person name="Lucas S."/>
            <person name="Copeland A."/>
            <person name="Lapidus A."/>
            <person name="Del Rio T.G."/>
            <person name="Tice H."/>
            <person name="Dalin E."/>
            <person name="Bruce D.C."/>
            <person name="Goodwin L."/>
            <person name="Pitluck S."/>
            <person name="Sims D."/>
            <person name="Brettin T.S."/>
            <person name="Detter J.C."/>
            <person name="Han C.S."/>
            <person name="Larimer F."/>
            <person name="Hauser L."/>
            <person name="Land M."/>
            <person name="Ivanova N."/>
            <person name="Richardson P."/>
            <person name="Cavicchioli R."/>
            <person name="DasSarma S."/>
            <person name="Woese C.R."/>
            <person name="Kyrpides N.C."/>
        </authorList>
    </citation>
    <scope>NUCLEOTIDE SEQUENCE [LARGE SCALE GENOMIC DNA]</scope>
    <source>
        <strain evidence="3">ATCC 49239 / DSM 5036 / JCM 8891 / ACAM 34</strain>
    </source>
</reference>
<feature type="transmembrane region" description="Helical" evidence="1">
    <location>
        <begin position="549"/>
        <end position="570"/>
    </location>
</feature>
<feature type="transmembrane region" description="Helical" evidence="1">
    <location>
        <begin position="431"/>
        <end position="452"/>
    </location>
</feature>
<feature type="transmembrane region" description="Helical" evidence="1">
    <location>
        <begin position="30"/>
        <end position="53"/>
    </location>
</feature>
<protein>
    <recommendedName>
        <fullName evidence="4">ABC-2 type transport system permease protein</fullName>
    </recommendedName>
</protein>
<keyword evidence="1" id="KW-1133">Transmembrane helix</keyword>
<dbReference type="EMBL" id="CP001366">
    <property type="protein sequence ID" value="ACM58694.1"/>
    <property type="molecule type" value="Genomic_DNA"/>
</dbReference>
<feature type="transmembrane region" description="Helical" evidence="1">
    <location>
        <begin position="65"/>
        <end position="85"/>
    </location>
</feature>
<feature type="transmembrane region" description="Helical" evidence="1">
    <location>
        <begin position="211"/>
        <end position="229"/>
    </location>
</feature>
<dbReference type="GeneID" id="7399287"/>
<dbReference type="AlphaFoldDB" id="B9LVI1"/>
<feature type="transmembrane region" description="Helical" evidence="1">
    <location>
        <begin position="236"/>
        <end position="257"/>
    </location>
</feature>
<feature type="transmembrane region" description="Helical" evidence="1">
    <location>
        <begin position="472"/>
        <end position="494"/>
    </location>
</feature>
<evidence type="ECO:0008006" key="4">
    <source>
        <dbReference type="Google" id="ProtNLM"/>
    </source>
</evidence>
<keyword evidence="1" id="KW-0472">Membrane</keyword>
<dbReference type="RefSeq" id="WP_009488231.1">
    <property type="nucleotide sequence ID" value="NC_012028.1"/>
</dbReference>
<accession>B9LVI1</accession>
<feature type="transmembrane region" description="Helical" evidence="1">
    <location>
        <begin position="351"/>
        <end position="373"/>
    </location>
</feature>
<name>B9LVI1_HALLT</name>
<feature type="transmembrane region" description="Helical" evidence="1">
    <location>
        <begin position="325"/>
        <end position="344"/>
    </location>
</feature>
<dbReference type="HOGENOM" id="CLU_034820_0_0_2"/>
<keyword evidence="1" id="KW-0812">Transmembrane</keyword>
<keyword evidence="3" id="KW-1185">Reference proteome</keyword>
<evidence type="ECO:0000313" key="2">
    <source>
        <dbReference type="EMBL" id="ACM58694.1"/>
    </source>
</evidence>
<dbReference type="eggNOG" id="arCOG06311">
    <property type="taxonomic scope" value="Archaea"/>
</dbReference>
<sequence length="580" mass="60366">MSDRRWLRHGVRIGTTEYRRTLRGLRQDSLRLFLVGGAVLAVLAVTAFLVLLMRLFLADLEPTPLPAMLAGLTVPFWGTIVYLYAARALSRTGRIDAESLMLTTTSTRAVVTGLVIAELLRGATYLALPTIILAGAFAATVGAPLSVLCIPLAVTTLLASAGIVGYTLGLAGATLVSTSPFIARYKTPLGIGLAVLLMGPIFALSSGRIDFAVLASVPIAWYTDLLVVGSPIQPSLLRALGAIGVTIALVGLAGAAVDRLAGIYWYSDPITGTITGVESTSPPEAVSPLEAALRPIPLSLVLSKTPSRTVAARALIQTLRNPGKLSFVLLPAIVAAPTIVNAFGSGIGWEILLAVCFVGIPWFSGVAFGLNPLGDEGDVLPVTLTTTVSGRTFVRGLAILGFSVGSMLLLLTGLVFGLFSPFNTTDLTAALLLAAALLWCSVLLAPAAGVRFPRFSTVSAGRAQNILPPSLTASTLHGIIVFGFGLFGALSWFLPEGTRSIIAGFFSTVLSLPLVWVAERGVGLVEPVLTTVRTIGSGVGNLAPGVIQLGGYGGAIGGLVLLGVTSYWYVISRFESYQIS</sequence>
<feature type="transmembrane region" description="Helical" evidence="1">
    <location>
        <begin position="393"/>
        <end position="419"/>
    </location>
</feature>
<organism evidence="2 3">
    <name type="scientific">Halorubrum lacusprofundi (strain ATCC 49239 / DSM 5036 / JCM 8891 / ACAM 34)</name>
    <dbReference type="NCBI Taxonomy" id="416348"/>
    <lineage>
        <taxon>Archaea</taxon>
        <taxon>Methanobacteriati</taxon>
        <taxon>Methanobacteriota</taxon>
        <taxon>Stenosarchaea group</taxon>
        <taxon>Halobacteria</taxon>
        <taxon>Halobacteriales</taxon>
        <taxon>Haloferacaceae</taxon>
        <taxon>Halorubrum</taxon>
    </lineage>
</organism>
<evidence type="ECO:0000256" key="1">
    <source>
        <dbReference type="SAM" id="Phobius"/>
    </source>
</evidence>
<dbReference type="GeneID" id="25143107"/>
<dbReference type="KEGG" id="hla:Hlac_3158"/>
<feature type="transmembrane region" description="Helical" evidence="1">
    <location>
        <begin position="501"/>
        <end position="518"/>
    </location>
</feature>
<evidence type="ECO:0000313" key="3">
    <source>
        <dbReference type="Proteomes" id="UP000000740"/>
    </source>
</evidence>
<proteinExistence type="predicted"/>